<reference evidence="2" key="1">
    <citation type="journal article" date="2021" name="Nat. Commun.">
        <title>Genetic determinants of endophytism in the Arabidopsis root mycobiome.</title>
        <authorList>
            <person name="Mesny F."/>
            <person name="Miyauchi S."/>
            <person name="Thiergart T."/>
            <person name="Pickel B."/>
            <person name="Atanasova L."/>
            <person name="Karlsson M."/>
            <person name="Huettel B."/>
            <person name="Barry K.W."/>
            <person name="Haridas S."/>
            <person name="Chen C."/>
            <person name="Bauer D."/>
            <person name="Andreopoulos W."/>
            <person name="Pangilinan J."/>
            <person name="LaButti K."/>
            <person name="Riley R."/>
            <person name="Lipzen A."/>
            <person name="Clum A."/>
            <person name="Drula E."/>
            <person name="Henrissat B."/>
            <person name="Kohler A."/>
            <person name="Grigoriev I.V."/>
            <person name="Martin F.M."/>
            <person name="Hacquard S."/>
        </authorList>
    </citation>
    <scope>NUCLEOTIDE SEQUENCE</scope>
    <source>
        <strain evidence="2">MPI-CAGE-CH-0243</strain>
    </source>
</reference>
<protein>
    <submittedName>
        <fullName evidence="2">Uncharacterized protein</fullName>
    </submittedName>
</protein>
<proteinExistence type="predicted"/>
<evidence type="ECO:0000313" key="3">
    <source>
        <dbReference type="Proteomes" id="UP000700596"/>
    </source>
</evidence>
<keyword evidence="3" id="KW-1185">Reference proteome</keyword>
<accession>A0A9P9E8K0</accession>
<dbReference type="PANTHER" id="PTHR42085">
    <property type="entry name" value="F-BOX DOMAIN-CONTAINING PROTEIN"/>
    <property type="match status" value="1"/>
</dbReference>
<name>A0A9P9E8K0_9PLEO</name>
<feature type="region of interest" description="Disordered" evidence="1">
    <location>
        <begin position="273"/>
        <end position="337"/>
    </location>
</feature>
<organism evidence="2 3">
    <name type="scientific">Dendryphion nanum</name>
    <dbReference type="NCBI Taxonomy" id="256645"/>
    <lineage>
        <taxon>Eukaryota</taxon>
        <taxon>Fungi</taxon>
        <taxon>Dikarya</taxon>
        <taxon>Ascomycota</taxon>
        <taxon>Pezizomycotina</taxon>
        <taxon>Dothideomycetes</taxon>
        <taxon>Pleosporomycetidae</taxon>
        <taxon>Pleosporales</taxon>
        <taxon>Torulaceae</taxon>
        <taxon>Dendryphion</taxon>
    </lineage>
</organism>
<dbReference type="AlphaFoldDB" id="A0A9P9E8K0"/>
<gene>
    <name evidence="2" type="ORF">B0J11DRAFT_522080</name>
</gene>
<evidence type="ECO:0000313" key="2">
    <source>
        <dbReference type="EMBL" id="KAH7132599.1"/>
    </source>
</evidence>
<dbReference type="OrthoDB" id="2951834at2759"/>
<dbReference type="PANTHER" id="PTHR42085:SF2">
    <property type="entry name" value="F-BOX DOMAIN-CONTAINING PROTEIN"/>
    <property type="match status" value="1"/>
</dbReference>
<evidence type="ECO:0000256" key="1">
    <source>
        <dbReference type="SAM" id="MobiDB-lite"/>
    </source>
</evidence>
<sequence>MKNQIDKSFLSLPAEIRLEIYEAALIMPFEIEATFRKRMDQTVLIPGALLLTCKQIHSEAKDILYSQNTFHASDKTVDTDGIEWLSRIGPRNAQHIRFLTLSINHGISSVRGEESLLRYLRKLKSVLTGLQELTFWIAEHNWEPSFQTLLQFSWGDLKTLAPFSKIIVGGYWHSLSIETFHRRCKHCNFDFGCIELNSFRWEEREDEKTVQRRKMAEEAAHVKHLTNKRKIDGWANANAKVWSDWRKLENGRWRMSCPCSECFDRREVSHSHHRAKDLPILPDSNPDSSFTQLTSLSGSSTYQQPHTGTSQLVVYPRSASQREGSSSTKTSSSDCRTNIAVPGNIAQIRKPVDDYVPRLRRVQKQMFEH</sequence>
<dbReference type="Proteomes" id="UP000700596">
    <property type="component" value="Unassembled WGS sequence"/>
</dbReference>
<feature type="compositionally biased region" description="Polar residues" evidence="1">
    <location>
        <begin position="285"/>
        <end position="324"/>
    </location>
</feature>
<dbReference type="InterPro" id="IPR038883">
    <property type="entry name" value="AN11006-like"/>
</dbReference>
<dbReference type="EMBL" id="JAGMWT010000003">
    <property type="protein sequence ID" value="KAH7132599.1"/>
    <property type="molecule type" value="Genomic_DNA"/>
</dbReference>
<comment type="caution">
    <text evidence="2">The sequence shown here is derived from an EMBL/GenBank/DDBJ whole genome shotgun (WGS) entry which is preliminary data.</text>
</comment>